<sequence>MTSLELDTFSIAEKTIYINTVKYLNEMTFVKNTACRNKRGKKLKGARKKLRVDQKEAEENKLTEVFEVILGTFKLKVIDHLKVACSSEEIKGWVDRVTPTGVEYFIQNVRESMCREVINVISKNHMFRVSLEVYQWLFKDGVLKVSDKKVSKNSKYSDEVLILKNKYLKDSQEKVESLKLEDLGVMENSVCLNSEIIMLKETQRTSEALKSVLADIGCNKTIFEKLKEDLNQVEDLYGIIVNFINETSEDIVSSEKTIKKFIKNSSYQKRFVPFKEFLSLSCKMTGIEFNRENEEWFISYYENLKEYSEDQLKRELKWLRKRTMKVL</sequence>
<dbReference type="RefSeq" id="WP_281832537.1">
    <property type="nucleotide sequence ID" value="NZ_BSDY01000001.1"/>
</dbReference>
<accession>A0A9W6GIC4</accession>
<keyword evidence="2" id="KW-1185">Reference proteome</keyword>
<evidence type="ECO:0000313" key="1">
    <source>
        <dbReference type="EMBL" id="GLI54673.1"/>
    </source>
</evidence>
<name>A0A9W6GIC4_9FUSO</name>
<dbReference type="EMBL" id="BSDY01000001">
    <property type="protein sequence ID" value="GLI54673.1"/>
    <property type="molecule type" value="Genomic_DNA"/>
</dbReference>
<dbReference type="AlphaFoldDB" id="A0A9W6GIC4"/>
<proteinExistence type="predicted"/>
<comment type="caution">
    <text evidence="1">The sequence shown here is derived from an EMBL/GenBank/DDBJ whole genome shotgun (WGS) entry which is preliminary data.</text>
</comment>
<organism evidence="1 2">
    <name type="scientific">Propionigenium maris DSM 9537</name>
    <dbReference type="NCBI Taxonomy" id="1123000"/>
    <lineage>
        <taxon>Bacteria</taxon>
        <taxon>Fusobacteriati</taxon>
        <taxon>Fusobacteriota</taxon>
        <taxon>Fusobacteriia</taxon>
        <taxon>Fusobacteriales</taxon>
        <taxon>Fusobacteriaceae</taxon>
        <taxon>Propionigenium</taxon>
    </lineage>
</organism>
<evidence type="ECO:0000313" key="2">
    <source>
        <dbReference type="Proteomes" id="UP001144471"/>
    </source>
</evidence>
<protein>
    <submittedName>
        <fullName evidence="1">Uncharacterized protein</fullName>
    </submittedName>
</protein>
<gene>
    <name evidence="1" type="ORF">PM10SUCC1_01880</name>
</gene>
<dbReference type="Proteomes" id="UP001144471">
    <property type="component" value="Unassembled WGS sequence"/>
</dbReference>
<reference evidence="1" key="1">
    <citation type="submission" date="2022-12" db="EMBL/GenBank/DDBJ databases">
        <title>Reference genome sequencing for broad-spectrum identification of bacterial and archaeal isolates by mass spectrometry.</title>
        <authorList>
            <person name="Sekiguchi Y."/>
            <person name="Tourlousse D.M."/>
        </authorList>
    </citation>
    <scope>NUCLEOTIDE SEQUENCE</scope>
    <source>
        <strain evidence="1">10succ1</strain>
    </source>
</reference>